<keyword evidence="12" id="KW-1185">Reference proteome</keyword>
<dbReference type="GO" id="GO:0016705">
    <property type="term" value="F:oxidoreductase activity, acting on paired donors, with incorporation or reduction of molecular oxygen"/>
    <property type="evidence" value="ECO:0007669"/>
    <property type="project" value="InterPro"/>
</dbReference>
<keyword evidence="6 10" id="KW-0560">Oxidoreductase</keyword>
<dbReference type="STRING" id="205917.A0A4Y9Z544"/>
<dbReference type="PRINTS" id="PR00385">
    <property type="entry name" value="P450"/>
</dbReference>
<dbReference type="GO" id="GO:0005506">
    <property type="term" value="F:iron ion binding"/>
    <property type="evidence" value="ECO:0007669"/>
    <property type="project" value="InterPro"/>
</dbReference>
<name>A0A4Y9Z544_9AGAM</name>
<keyword evidence="8 10" id="KW-0503">Monooxygenase</keyword>
<keyword evidence="7 9" id="KW-0408">Iron</keyword>
<comment type="cofactor">
    <cofactor evidence="1 9">
        <name>heme</name>
        <dbReference type="ChEBI" id="CHEBI:30413"/>
    </cofactor>
</comment>
<evidence type="ECO:0000256" key="7">
    <source>
        <dbReference type="ARBA" id="ARBA00023004"/>
    </source>
</evidence>
<evidence type="ECO:0000256" key="5">
    <source>
        <dbReference type="ARBA" id="ARBA00022723"/>
    </source>
</evidence>
<proteinExistence type="inferred from homology"/>
<gene>
    <name evidence="11" type="ORF">EVG20_g3094</name>
</gene>
<dbReference type="InterPro" id="IPR017972">
    <property type="entry name" value="Cyt_P450_CS"/>
</dbReference>
<evidence type="ECO:0000313" key="12">
    <source>
        <dbReference type="Proteomes" id="UP000298327"/>
    </source>
</evidence>
<protein>
    <submittedName>
        <fullName evidence="11">Uncharacterized protein</fullName>
    </submittedName>
</protein>
<dbReference type="PANTHER" id="PTHR24305:SF29">
    <property type="entry name" value="BENZOATE-PARA-HYDROXYLASE"/>
    <property type="match status" value="1"/>
</dbReference>
<evidence type="ECO:0000256" key="9">
    <source>
        <dbReference type="PIRSR" id="PIRSR602401-1"/>
    </source>
</evidence>
<dbReference type="SUPFAM" id="SSF48264">
    <property type="entry name" value="Cytochrome P450"/>
    <property type="match status" value="1"/>
</dbReference>
<comment type="caution">
    <text evidence="11">The sequence shown here is derived from an EMBL/GenBank/DDBJ whole genome shotgun (WGS) entry which is preliminary data.</text>
</comment>
<dbReference type="PROSITE" id="PS00086">
    <property type="entry name" value="CYTOCHROME_P450"/>
    <property type="match status" value="1"/>
</dbReference>
<dbReference type="AlphaFoldDB" id="A0A4Y9Z544"/>
<evidence type="ECO:0000256" key="1">
    <source>
        <dbReference type="ARBA" id="ARBA00001971"/>
    </source>
</evidence>
<dbReference type="GO" id="GO:0020037">
    <property type="term" value="F:heme binding"/>
    <property type="evidence" value="ECO:0007669"/>
    <property type="project" value="InterPro"/>
</dbReference>
<evidence type="ECO:0000256" key="3">
    <source>
        <dbReference type="ARBA" id="ARBA00010617"/>
    </source>
</evidence>
<sequence length="538" mass="60053">MAIVERLFEVVRSLSFTSILALIPAAIVLAHVIPYFLDPYGLRSYPGPFLAKFSDLWLGWVAAHGNRSVTVHELHKKYGPYVRIAPGHLSVADPASLQEIYAHGNGAIKSEFYEAFVSIQPGLFNIRDRVAHSRKRKIVSHIFSQKSVLDFEPHVREYVKMLLQQWDRLHDLALKGESGSEGEGWTGRDGKLWLDCLPWFNYLAFDIIGDLAFGTPFGMLTACQDYAPVAKVSENYGKDGSHGEVVGLPAVQILNERGEYSASMGVLPMWMRPYVKRYIPWYSKGNVAVQNLSGIAVAAVAKRINAQTDRVDLLSKLQQGKDDEGKPMGIGELTAEALTQLIAGSDTTSNTSCAITYYLAANPRVQKKLQQELDEVLGNDDDPVSNFDAIKRLTYMDAVINEVLRIYSTSGIGLPRAAPEGGMVVLGKHFPSGAVLSTPTYTIHRDQETWGEDSDDFRPERWFEREPEKIQKAFNPFSFGPRACVGRNLASMELQIIISSVLRHYSFVLESPEKELVVKEGFLRKPTECRVGITRRNV</sequence>
<evidence type="ECO:0000256" key="10">
    <source>
        <dbReference type="RuleBase" id="RU000461"/>
    </source>
</evidence>
<dbReference type="PANTHER" id="PTHR24305">
    <property type="entry name" value="CYTOCHROME P450"/>
    <property type="match status" value="1"/>
</dbReference>
<reference evidence="11 12" key="1">
    <citation type="submission" date="2019-02" db="EMBL/GenBank/DDBJ databases">
        <title>Genome sequencing of the rare red list fungi Dentipellis fragilis.</title>
        <authorList>
            <person name="Buettner E."/>
            <person name="Kellner H."/>
        </authorList>
    </citation>
    <scope>NUCLEOTIDE SEQUENCE [LARGE SCALE GENOMIC DNA]</scope>
    <source>
        <strain evidence="11 12">DSM 105465</strain>
    </source>
</reference>
<dbReference type="CDD" id="cd11061">
    <property type="entry name" value="CYP67-like"/>
    <property type="match status" value="1"/>
</dbReference>
<dbReference type="InterPro" id="IPR050121">
    <property type="entry name" value="Cytochrome_P450_monoxygenase"/>
</dbReference>
<dbReference type="GO" id="GO:0004497">
    <property type="term" value="F:monooxygenase activity"/>
    <property type="evidence" value="ECO:0007669"/>
    <property type="project" value="UniProtKB-KW"/>
</dbReference>
<comment type="pathway">
    <text evidence="2">Secondary metabolite biosynthesis.</text>
</comment>
<evidence type="ECO:0000256" key="2">
    <source>
        <dbReference type="ARBA" id="ARBA00005179"/>
    </source>
</evidence>
<organism evidence="11 12">
    <name type="scientific">Dentipellis fragilis</name>
    <dbReference type="NCBI Taxonomy" id="205917"/>
    <lineage>
        <taxon>Eukaryota</taxon>
        <taxon>Fungi</taxon>
        <taxon>Dikarya</taxon>
        <taxon>Basidiomycota</taxon>
        <taxon>Agaricomycotina</taxon>
        <taxon>Agaricomycetes</taxon>
        <taxon>Russulales</taxon>
        <taxon>Hericiaceae</taxon>
        <taxon>Dentipellis</taxon>
    </lineage>
</organism>
<keyword evidence="5 9" id="KW-0479">Metal-binding</keyword>
<dbReference type="Proteomes" id="UP000298327">
    <property type="component" value="Unassembled WGS sequence"/>
</dbReference>
<evidence type="ECO:0000256" key="8">
    <source>
        <dbReference type="ARBA" id="ARBA00023033"/>
    </source>
</evidence>
<comment type="similarity">
    <text evidence="3 10">Belongs to the cytochrome P450 family.</text>
</comment>
<accession>A0A4Y9Z544</accession>
<evidence type="ECO:0000313" key="11">
    <source>
        <dbReference type="EMBL" id="TFY69584.1"/>
    </source>
</evidence>
<dbReference type="EMBL" id="SEOQ01000134">
    <property type="protein sequence ID" value="TFY69584.1"/>
    <property type="molecule type" value="Genomic_DNA"/>
</dbReference>
<feature type="binding site" description="axial binding residue" evidence="9">
    <location>
        <position position="484"/>
    </location>
    <ligand>
        <name>heme</name>
        <dbReference type="ChEBI" id="CHEBI:30413"/>
    </ligand>
    <ligandPart>
        <name>Fe</name>
        <dbReference type="ChEBI" id="CHEBI:18248"/>
    </ligandPart>
</feature>
<dbReference type="InterPro" id="IPR001128">
    <property type="entry name" value="Cyt_P450"/>
</dbReference>
<dbReference type="InterPro" id="IPR002401">
    <property type="entry name" value="Cyt_P450_E_grp-I"/>
</dbReference>
<dbReference type="PRINTS" id="PR00463">
    <property type="entry name" value="EP450I"/>
</dbReference>
<evidence type="ECO:0000256" key="6">
    <source>
        <dbReference type="ARBA" id="ARBA00023002"/>
    </source>
</evidence>
<dbReference type="Pfam" id="PF00067">
    <property type="entry name" value="p450"/>
    <property type="match status" value="1"/>
</dbReference>
<evidence type="ECO:0000256" key="4">
    <source>
        <dbReference type="ARBA" id="ARBA00022617"/>
    </source>
</evidence>
<dbReference type="Gene3D" id="1.10.630.10">
    <property type="entry name" value="Cytochrome P450"/>
    <property type="match status" value="1"/>
</dbReference>
<dbReference type="OrthoDB" id="1470350at2759"/>
<keyword evidence="4 9" id="KW-0349">Heme</keyword>
<dbReference type="InterPro" id="IPR036396">
    <property type="entry name" value="Cyt_P450_sf"/>
</dbReference>